<keyword evidence="4" id="KW-1185">Reference proteome</keyword>
<evidence type="ECO:0000259" key="1">
    <source>
        <dbReference type="Pfam" id="PF02481"/>
    </source>
</evidence>
<organism evidence="3 4">
    <name type="scientific">Faecalibacillus faecis</name>
    <dbReference type="NCBI Taxonomy" id="1982628"/>
    <lineage>
        <taxon>Bacteria</taxon>
        <taxon>Bacillati</taxon>
        <taxon>Bacillota</taxon>
        <taxon>Erysipelotrichia</taxon>
        <taxon>Erysipelotrichales</taxon>
        <taxon>Coprobacillaceae</taxon>
        <taxon>Faecalibacillus</taxon>
    </lineage>
</organism>
<reference evidence="2" key="3">
    <citation type="submission" date="2021-10" db="EMBL/GenBank/DDBJ databases">
        <title>Collection of gut derived symbiotic bacterial strains cultured from healthy donors.</title>
        <authorList>
            <person name="Lin H."/>
            <person name="Littmann E."/>
            <person name="Kohout C."/>
            <person name="Pamer E.G."/>
        </authorList>
    </citation>
    <scope>NUCLEOTIDE SEQUENCE</scope>
    <source>
        <strain evidence="2">DFI.4.48</strain>
    </source>
</reference>
<comment type="caution">
    <text evidence="3">The sequence shown here is derived from an EMBL/GenBank/DDBJ whole genome shotgun (WGS) entry which is preliminary data.</text>
</comment>
<dbReference type="Pfam" id="PF02481">
    <property type="entry name" value="DNA_processg_A"/>
    <property type="match status" value="1"/>
</dbReference>
<reference evidence="4" key="1">
    <citation type="submission" date="2018-03" db="EMBL/GenBank/DDBJ databases">
        <title>Lachnoclostridium SNUG30370 gen.nov., sp.nov., isolated from human faeces.</title>
        <authorList>
            <person name="Seo B."/>
            <person name="Jeon K."/>
            <person name="Ko G."/>
        </authorList>
    </citation>
    <scope>NUCLEOTIDE SEQUENCE [LARGE SCALE GENOMIC DNA]</scope>
    <source>
        <strain evidence="4">SNUG30370</strain>
    </source>
</reference>
<proteinExistence type="predicted"/>
<dbReference type="Proteomes" id="UP000241201">
    <property type="component" value="Unassembled WGS sequence"/>
</dbReference>
<dbReference type="EMBL" id="PYLP01000015">
    <property type="protein sequence ID" value="PST38342.1"/>
    <property type="molecule type" value="Genomic_DNA"/>
</dbReference>
<dbReference type="GeneID" id="77471453"/>
<protein>
    <submittedName>
        <fullName evidence="2">DNA-processing protein DprA</fullName>
    </submittedName>
</protein>
<dbReference type="EMBL" id="JAJDKZ010000033">
    <property type="protein sequence ID" value="MCB8611032.1"/>
    <property type="molecule type" value="Genomic_DNA"/>
</dbReference>
<evidence type="ECO:0000313" key="4">
    <source>
        <dbReference type="Proteomes" id="UP000241201"/>
    </source>
</evidence>
<dbReference type="GO" id="GO:0009294">
    <property type="term" value="P:DNA-mediated transformation"/>
    <property type="evidence" value="ECO:0007669"/>
    <property type="project" value="InterPro"/>
</dbReference>
<dbReference type="InterPro" id="IPR057666">
    <property type="entry name" value="DrpA_SLOG"/>
</dbReference>
<dbReference type="AlphaFoldDB" id="A0A2T3FSU7"/>
<gene>
    <name evidence="3" type="ORF">C7U55_10140</name>
    <name evidence="2" type="ORF">LJD69_10575</name>
</gene>
<evidence type="ECO:0000313" key="3">
    <source>
        <dbReference type="EMBL" id="PST38342.1"/>
    </source>
</evidence>
<evidence type="ECO:0000313" key="2">
    <source>
        <dbReference type="EMBL" id="MCB8611032.1"/>
    </source>
</evidence>
<feature type="domain" description="Smf/DprA SLOG" evidence="1">
    <location>
        <begin position="97"/>
        <end position="286"/>
    </location>
</feature>
<dbReference type="Proteomes" id="UP001198439">
    <property type="component" value="Unassembled WGS sequence"/>
</dbReference>
<reference evidence="3" key="2">
    <citation type="journal article" date="2019" name="Int. J. Syst. Evol. Microbiol.">
        <title>Faecalibacillus intestinalis gen. nov., sp. nov. and Faecalibacillus faecis sp. nov., isolated from human faeces.</title>
        <authorList>
            <person name="Seo B."/>
            <person name="Jeon K."/>
            <person name="Baek I."/>
            <person name="Lee Y.M."/>
            <person name="Baek K."/>
            <person name="Ko G."/>
        </authorList>
    </citation>
    <scope>NUCLEOTIDE SEQUENCE</scope>
    <source>
        <strain evidence="3">SNUG30370</strain>
    </source>
</reference>
<dbReference type="RefSeq" id="WP_106988467.1">
    <property type="nucleotide sequence ID" value="NZ_DAWBWI010000047.1"/>
</dbReference>
<dbReference type="Gene3D" id="3.40.50.450">
    <property type="match status" value="1"/>
</dbReference>
<accession>A0A2T3FSU7</accession>
<sequence>MEKMMLNLNSLATMLFTCDLHAYKDAVLTFDEWINVEKNLKVHGLSGPGCLFGLNADELMDILDISEYTSYKIVQRMKTMNVFLKHIYEYEQKGIRIITKYDEEYPQILVKKMKKNAPTCLFVVGNLPVEFEGISLTGLQTVTKKEKGCIKRLVDKINNENKWLISNDCKGVDQEAFQYALHHHGHIISFLCEKMEDKAMEYKRYIRSGNLVLLSAIDPIKRFTVTHAIDRNSYVCGLSKFQVVVSSKINSGATWFTIMHNMHHNWTISLVIDNDCFGNQRLLEMKTTPLYVKNIVSDMSFEMIYNENKKEEVEEEINIDQMSIFEFIGDANG</sequence>
<name>A0A2T3FSU7_9FIRM</name>